<evidence type="ECO:0008006" key="3">
    <source>
        <dbReference type="Google" id="ProtNLM"/>
    </source>
</evidence>
<accession>A0ABT8FRI1</accession>
<reference evidence="1" key="1">
    <citation type="submission" date="2021-06" db="EMBL/GenBank/DDBJ databases">
        <title>Genome-based taxonomic framework of Microbacterium strains isolated from marine environment, the description of four new species and reclassification of four preexisting species.</title>
        <authorList>
            <person name="Lee S.D."/>
            <person name="Kim S.-M."/>
            <person name="Byeon Y.-S."/>
            <person name="Yang H.L."/>
            <person name="Kim I.S."/>
        </authorList>
    </citation>
    <scope>NUCLEOTIDE SEQUENCE</scope>
    <source>
        <strain evidence="1">KACC 20510</strain>
    </source>
</reference>
<organism evidence="1 2">
    <name type="scientific">Microbacterium aurantiacum</name>
    <dbReference type="NCBI Taxonomy" id="162393"/>
    <lineage>
        <taxon>Bacteria</taxon>
        <taxon>Bacillati</taxon>
        <taxon>Actinomycetota</taxon>
        <taxon>Actinomycetes</taxon>
        <taxon>Micrococcales</taxon>
        <taxon>Microbacteriaceae</taxon>
        <taxon>Microbacterium</taxon>
    </lineage>
</organism>
<sequence length="108" mass="12298">MSARRSADPMAEARPVVHDRSRGMCERCCARRATDVHHRQLRRHGDHQPANLVDLCRECHEWAHKHPAEARESGFIVSGRIDPRSVTLQHGLYGRVRIDDDGGWELAA</sequence>
<proteinExistence type="predicted"/>
<dbReference type="EMBL" id="JAHWXI010000004">
    <property type="protein sequence ID" value="MDN4463919.1"/>
    <property type="molecule type" value="Genomic_DNA"/>
</dbReference>
<dbReference type="CDD" id="cd00085">
    <property type="entry name" value="HNHc"/>
    <property type="match status" value="1"/>
</dbReference>
<dbReference type="Proteomes" id="UP001172731">
    <property type="component" value="Unassembled WGS sequence"/>
</dbReference>
<name>A0ABT8FRI1_9MICO</name>
<gene>
    <name evidence="1" type="ORF">KZC48_05840</name>
</gene>
<dbReference type="RefSeq" id="WP_301133047.1">
    <property type="nucleotide sequence ID" value="NZ_BAAAUQ010000019.1"/>
</dbReference>
<comment type="caution">
    <text evidence="1">The sequence shown here is derived from an EMBL/GenBank/DDBJ whole genome shotgun (WGS) entry which is preliminary data.</text>
</comment>
<evidence type="ECO:0000313" key="2">
    <source>
        <dbReference type="Proteomes" id="UP001172731"/>
    </source>
</evidence>
<protein>
    <recommendedName>
        <fullName evidence="3">HNH endonuclease</fullName>
    </recommendedName>
</protein>
<keyword evidence="2" id="KW-1185">Reference proteome</keyword>
<dbReference type="InterPro" id="IPR003615">
    <property type="entry name" value="HNH_nuc"/>
</dbReference>
<evidence type="ECO:0000313" key="1">
    <source>
        <dbReference type="EMBL" id="MDN4463919.1"/>
    </source>
</evidence>